<sequence>MNFGQAFEQVKLGKGMRLPQWQQDVSIRAQYPDEHSKMTAPYLYVESRFGRVPWKETNIELFAENWEVVE</sequence>
<feature type="domain" description="Thoeris anti-defense 2-like" evidence="1">
    <location>
        <begin position="1"/>
        <end position="69"/>
    </location>
</feature>
<dbReference type="Pfam" id="PF11195">
    <property type="entry name" value="Tad2-like"/>
    <property type="match status" value="1"/>
</dbReference>
<protein>
    <recommendedName>
        <fullName evidence="1">Thoeris anti-defense 2-like domain-containing protein</fullName>
    </recommendedName>
</protein>
<proteinExistence type="predicted"/>
<evidence type="ECO:0000259" key="1">
    <source>
        <dbReference type="Pfam" id="PF11195"/>
    </source>
</evidence>
<dbReference type="InterPro" id="IPR021361">
    <property type="entry name" value="Tad2-like_dom"/>
</dbReference>
<organism evidence="2">
    <name type="scientific">uncultured Caudovirales phage</name>
    <dbReference type="NCBI Taxonomy" id="2100421"/>
    <lineage>
        <taxon>Viruses</taxon>
        <taxon>Duplodnaviria</taxon>
        <taxon>Heunggongvirae</taxon>
        <taxon>Uroviricota</taxon>
        <taxon>Caudoviricetes</taxon>
        <taxon>Peduoviridae</taxon>
        <taxon>Maltschvirus</taxon>
        <taxon>Maltschvirus maltsch</taxon>
    </lineage>
</organism>
<reference evidence="2" key="1">
    <citation type="submission" date="2017-06" db="EMBL/GenBank/DDBJ databases">
        <title>Novel phages from South African skin metaviromes.</title>
        <authorList>
            <person name="van Zyl L.J."/>
            <person name="Abrahams Y."/>
            <person name="Stander E.A."/>
            <person name="Kirby B.M."/>
            <person name="Clavaud C."/>
            <person name="Farcet C."/>
            <person name="Breton L."/>
            <person name="Trindade M.I."/>
        </authorList>
    </citation>
    <scope>NUCLEOTIDE SEQUENCE</scope>
</reference>
<evidence type="ECO:0000313" key="2">
    <source>
        <dbReference type="EMBL" id="ASN68091.1"/>
    </source>
</evidence>
<dbReference type="EMBL" id="MF417871">
    <property type="protein sequence ID" value="ASN68091.1"/>
    <property type="molecule type" value="Genomic_DNA"/>
</dbReference>
<name>A0A2H4J7N7_9CAUD</name>
<gene>
    <name evidence="2" type="ORF">8F11_56</name>
</gene>
<accession>A0A2H4J7N7</accession>